<dbReference type="SUPFAM" id="SSF52540">
    <property type="entry name" value="P-loop containing nucleoside triphosphate hydrolases"/>
    <property type="match status" value="1"/>
</dbReference>
<name>A0ABW5PF30_9BACL</name>
<gene>
    <name evidence="1" type="ORF">ACFSUF_12185</name>
</gene>
<dbReference type="InterPro" id="IPR027417">
    <property type="entry name" value="P-loop_NTPase"/>
</dbReference>
<dbReference type="Proteomes" id="UP001597541">
    <property type="component" value="Unassembled WGS sequence"/>
</dbReference>
<dbReference type="RefSeq" id="WP_377603187.1">
    <property type="nucleotide sequence ID" value="NZ_JBHUME010000008.1"/>
</dbReference>
<sequence length="668" mass="76922">MAINSPIDIRDISNCILLGKLADPYDARIPGLGQTREAITENNIPGLINIYIQAISAEPKLLTNVIHKDPKDIYITFDNRNQAFLRSIKYYETENKIQHLYEHLENKLILFKPKIKERNNSSDLYHYNFDFVWVGDTLESDHYVPVPRVDRDLSSIRFESHLADLKPFRLLDYPNLMETPEFLVCDRYLYHIPHSDMLTSANIRTTYYCKMPDEVKKIQLPEDWNQRTKGIYRDLAFIPDVYAAELRDLFDSNGVSINRPVVIETSASSQVSAQPVIEEVINQEVAEVIQRASESGTNMNEYEFLNQLRYLADKGDLAYVEADLYNFHIALKTGFLTILGGMSGTGKTRLATLYANALGLKSNDDILIVPVSPAYTEPADILGYLNQQLGIYTESETGLVSFLNKAAQNEDRMFMVIFDEMNLGQVEHYFSPFISLLEMGEEDRYLTLFSENSICRDRSLPNRIKVGKNVLFVGTANFDETTKDFSKRLLDRANVIHLQKKEFREVKETTYIGEAPKWTKDFKIKSDVYRNQWTRSSNGIRSLLAEELDLFDKLNESISNIDAQTGVSFRIVMGISEYLDNIPTDDKGAPLLSRTRALDYQVKQRILTKIRGHREQIESLIGTYDFHKGTYQEGDLVSMFRDEEWDFEFSSKYLTQKAKELTRNGYVL</sequence>
<proteinExistence type="predicted"/>
<accession>A0ABW5PF30</accession>
<organism evidence="1 2">
    <name type="scientific">Paenibacillus gansuensis</name>
    <dbReference type="NCBI Taxonomy" id="306542"/>
    <lineage>
        <taxon>Bacteria</taxon>
        <taxon>Bacillati</taxon>
        <taxon>Bacillota</taxon>
        <taxon>Bacilli</taxon>
        <taxon>Bacillales</taxon>
        <taxon>Paenibacillaceae</taxon>
        <taxon>Paenibacillus</taxon>
    </lineage>
</organism>
<dbReference type="EMBL" id="JBHUME010000008">
    <property type="protein sequence ID" value="MFD2613183.1"/>
    <property type="molecule type" value="Genomic_DNA"/>
</dbReference>
<comment type="caution">
    <text evidence="1">The sequence shown here is derived from an EMBL/GenBank/DDBJ whole genome shotgun (WGS) entry which is preliminary data.</text>
</comment>
<evidence type="ECO:0000313" key="2">
    <source>
        <dbReference type="Proteomes" id="UP001597541"/>
    </source>
</evidence>
<reference evidence="2" key="1">
    <citation type="journal article" date="2019" name="Int. J. Syst. Evol. Microbiol.">
        <title>The Global Catalogue of Microorganisms (GCM) 10K type strain sequencing project: providing services to taxonomists for standard genome sequencing and annotation.</title>
        <authorList>
            <consortium name="The Broad Institute Genomics Platform"/>
            <consortium name="The Broad Institute Genome Sequencing Center for Infectious Disease"/>
            <person name="Wu L."/>
            <person name="Ma J."/>
        </authorList>
    </citation>
    <scope>NUCLEOTIDE SEQUENCE [LARGE SCALE GENOMIC DNA]</scope>
    <source>
        <strain evidence="2">KCTC 3950</strain>
    </source>
</reference>
<dbReference type="Gene3D" id="3.40.50.300">
    <property type="entry name" value="P-loop containing nucleotide triphosphate hydrolases"/>
    <property type="match status" value="1"/>
</dbReference>
<keyword evidence="2" id="KW-1185">Reference proteome</keyword>
<evidence type="ECO:0000313" key="1">
    <source>
        <dbReference type="EMBL" id="MFD2613183.1"/>
    </source>
</evidence>
<protein>
    <submittedName>
        <fullName evidence="1">McrB family protein</fullName>
    </submittedName>
</protein>